<dbReference type="AlphaFoldDB" id="A0A9P5X8I6"/>
<protein>
    <recommendedName>
        <fullName evidence="4">F-box domain-containing protein</fullName>
    </recommendedName>
</protein>
<dbReference type="EMBL" id="MU151309">
    <property type="protein sequence ID" value="KAF9445317.1"/>
    <property type="molecule type" value="Genomic_DNA"/>
</dbReference>
<gene>
    <name evidence="2" type="ORF">P691DRAFT_777659</name>
</gene>
<proteinExistence type="predicted"/>
<sequence>MMESPREIQSNSSLSPAATIPLNTRKPEEQVTSIQYDMQDLNVTREEELYHVQSQLPPEILLRIFELALTPIILDERNPRHYWSERSESCRNLYWHVRSLCAVSSYWRGVVHSLPRFWTTMIITIYNQTPVQNWIAMLQLYLKNSGCLPLSLELNLLPRFYHSALDGTSKPTPQHPSFGEDFFEFVGLLNKNAERFETLRLSFPDTWLIEDFPLKKFCNLKSLRLGCPLEPFVEFSGTSYPQPLDLSRTISLQRLTLKNVESSHYIQLVWSNVTALDLWSISIPICIELLLACVNLIEYRCRAVPDEPRGAGLNLLGIDIILNDLQVFEWPFLADWACVSVLQDLHTPSLRHLALGGPFRFSSITPTLNAFFARLPPSVHTLELVSFTSEPRLSYSTIFRSVPNIQRVVFTNCKTNVIEDFMIYRSYLSDPFSRLQKLDIHGKYRGQMDIASCLGIKPTGVEPEAALVPLGWTILKLLHYPEHEWPFGLHVHLSGVPMRYTRRCIEGYQKVVQNGVNFVIRDDHNPGIMRYVSDPNLQLDGNADSLHTFSN</sequence>
<feature type="region of interest" description="Disordered" evidence="1">
    <location>
        <begin position="1"/>
        <end position="22"/>
    </location>
</feature>
<dbReference type="Proteomes" id="UP000807342">
    <property type="component" value="Unassembled WGS sequence"/>
</dbReference>
<organism evidence="2 3">
    <name type="scientific">Macrolepiota fuliginosa MF-IS2</name>
    <dbReference type="NCBI Taxonomy" id="1400762"/>
    <lineage>
        <taxon>Eukaryota</taxon>
        <taxon>Fungi</taxon>
        <taxon>Dikarya</taxon>
        <taxon>Basidiomycota</taxon>
        <taxon>Agaricomycotina</taxon>
        <taxon>Agaricomycetes</taxon>
        <taxon>Agaricomycetidae</taxon>
        <taxon>Agaricales</taxon>
        <taxon>Agaricineae</taxon>
        <taxon>Agaricaceae</taxon>
        <taxon>Macrolepiota</taxon>
    </lineage>
</organism>
<evidence type="ECO:0000256" key="1">
    <source>
        <dbReference type="SAM" id="MobiDB-lite"/>
    </source>
</evidence>
<comment type="caution">
    <text evidence="2">The sequence shown here is derived from an EMBL/GenBank/DDBJ whole genome shotgun (WGS) entry which is preliminary data.</text>
</comment>
<evidence type="ECO:0000313" key="2">
    <source>
        <dbReference type="EMBL" id="KAF9445317.1"/>
    </source>
</evidence>
<evidence type="ECO:0000313" key="3">
    <source>
        <dbReference type="Proteomes" id="UP000807342"/>
    </source>
</evidence>
<evidence type="ECO:0008006" key="4">
    <source>
        <dbReference type="Google" id="ProtNLM"/>
    </source>
</evidence>
<accession>A0A9P5X8I6</accession>
<feature type="compositionally biased region" description="Polar residues" evidence="1">
    <location>
        <begin position="7"/>
        <end position="16"/>
    </location>
</feature>
<keyword evidence="3" id="KW-1185">Reference proteome</keyword>
<name>A0A9P5X8I6_9AGAR</name>
<reference evidence="2" key="1">
    <citation type="submission" date="2020-11" db="EMBL/GenBank/DDBJ databases">
        <authorList>
            <consortium name="DOE Joint Genome Institute"/>
            <person name="Ahrendt S."/>
            <person name="Riley R."/>
            <person name="Andreopoulos W."/>
            <person name="Labutti K."/>
            <person name="Pangilinan J."/>
            <person name="Ruiz-Duenas F.J."/>
            <person name="Barrasa J.M."/>
            <person name="Sanchez-Garcia M."/>
            <person name="Camarero S."/>
            <person name="Miyauchi S."/>
            <person name="Serrano A."/>
            <person name="Linde D."/>
            <person name="Babiker R."/>
            <person name="Drula E."/>
            <person name="Ayuso-Fernandez I."/>
            <person name="Pacheco R."/>
            <person name="Padilla G."/>
            <person name="Ferreira P."/>
            <person name="Barriuso J."/>
            <person name="Kellner H."/>
            <person name="Castanera R."/>
            <person name="Alfaro M."/>
            <person name="Ramirez L."/>
            <person name="Pisabarro A.G."/>
            <person name="Kuo A."/>
            <person name="Tritt A."/>
            <person name="Lipzen A."/>
            <person name="He G."/>
            <person name="Yan M."/>
            <person name="Ng V."/>
            <person name="Cullen D."/>
            <person name="Martin F."/>
            <person name="Rosso M.-N."/>
            <person name="Henrissat B."/>
            <person name="Hibbett D."/>
            <person name="Martinez A.T."/>
            <person name="Grigoriev I.V."/>
        </authorList>
    </citation>
    <scope>NUCLEOTIDE SEQUENCE</scope>
    <source>
        <strain evidence="2">MF-IS2</strain>
    </source>
</reference>